<feature type="transmembrane region" description="Helical" evidence="1">
    <location>
        <begin position="343"/>
        <end position="364"/>
    </location>
</feature>
<feature type="transmembrane region" description="Helical" evidence="1">
    <location>
        <begin position="157"/>
        <end position="182"/>
    </location>
</feature>
<name>A0A2N0TI76_BIFLN</name>
<feature type="transmembrane region" description="Helical" evidence="1">
    <location>
        <begin position="441"/>
        <end position="464"/>
    </location>
</feature>
<protein>
    <submittedName>
        <fullName evidence="2">Uncharacterized protein</fullName>
    </submittedName>
</protein>
<gene>
    <name evidence="2" type="ORF">APC1461_1292</name>
</gene>
<organism evidence="2 3">
    <name type="scientific">Bifidobacterium longum</name>
    <dbReference type="NCBI Taxonomy" id="216816"/>
    <lineage>
        <taxon>Bacteria</taxon>
        <taxon>Bacillati</taxon>
        <taxon>Actinomycetota</taxon>
        <taxon>Actinomycetes</taxon>
        <taxon>Bifidobacteriales</taxon>
        <taxon>Bifidobacteriaceae</taxon>
        <taxon>Bifidobacterium</taxon>
    </lineage>
</organism>
<proteinExistence type="predicted"/>
<feature type="transmembrane region" description="Helical" evidence="1">
    <location>
        <begin position="48"/>
        <end position="69"/>
    </location>
</feature>
<feature type="transmembrane region" description="Helical" evidence="1">
    <location>
        <begin position="376"/>
        <end position="398"/>
    </location>
</feature>
<feature type="transmembrane region" description="Helical" evidence="1">
    <location>
        <begin position="90"/>
        <end position="118"/>
    </location>
</feature>
<evidence type="ECO:0000256" key="1">
    <source>
        <dbReference type="SAM" id="Phobius"/>
    </source>
</evidence>
<sequence>MKKTLNIILFGRKKSYFVKCTLTLIGLYLGVLFWYFNVDYLGQPIQNALVLAVCSLICISVLVALYRIPEQLCVNSQIEKLLYFPVNPTNIIYTVIIRLFKIQILSFICCFLSSIYFFKWNVLPLILTTILCALILIIIDLFIFSISIVIPTVSEKYCGYILLTFQYGGFLFIMWEVVRLLIFAFEKPLMINGIYHLFENNYLISVLIFIMIIFLSYIYTIKISASYFLRCYHYLNCFTKPRFHANISKYFNKNPYILNEWCRVSRNKELLFYSNLKSVITVYLLVSLFSKRISGSYIEIQSVLKNLVMVLCCAINTISSTSYTSDKNISYYNLFPVKNSRIFFSKVLISSVLNEIVIICAWIVCSIGKNGLFFDISLLLYGTFTNILCSFMGVYFDYKMPRTEITPNTLLHGNMSKIFVLVMIVALTILEMYFWKKYSFVKFSIGLSMMNILILLLIGVVMYMKRGLSDDRNK</sequence>
<dbReference type="EMBL" id="PJEG01000015">
    <property type="protein sequence ID" value="PKD14431.1"/>
    <property type="molecule type" value="Genomic_DNA"/>
</dbReference>
<dbReference type="AlphaFoldDB" id="A0A2N0TI76"/>
<feature type="transmembrane region" description="Helical" evidence="1">
    <location>
        <begin position="124"/>
        <end position="150"/>
    </location>
</feature>
<feature type="transmembrane region" description="Helical" evidence="1">
    <location>
        <begin position="202"/>
        <end position="220"/>
    </location>
</feature>
<reference evidence="2 3" key="1">
    <citation type="submission" date="2017-12" db="EMBL/GenBank/DDBJ databases">
        <title>Bifidobacterium longum APC/DPC strains.</title>
        <authorList>
            <person name="Arboleya S."/>
        </authorList>
    </citation>
    <scope>NUCLEOTIDE SEQUENCE [LARGE SCALE GENOMIC DNA]</scope>
    <source>
        <strain evidence="2 3">APC1461</strain>
    </source>
</reference>
<evidence type="ECO:0000313" key="2">
    <source>
        <dbReference type="EMBL" id="PKD14431.1"/>
    </source>
</evidence>
<dbReference type="Proteomes" id="UP000232928">
    <property type="component" value="Unassembled WGS sequence"/>
</dbReference>
<keyword evidence="1" id="KW-0812">Transmembrane</keyword>
<accession>A0A2N0TI76</accession>
<keyword evidence="1" id="KW-0472">Membrane</keyword>
<feature type="transmembrane region" description="Helical" evidence="1">
    <location>
        <begin position="418"/>
        <end position="435"/>
    </location>
</feature>
<keyword evidence="1" id="KW-1133">Transmembrane helix</keyword>
<dbReference type="RefSeq" id="WP_101027845.1">
    <property type="nucleotide sequence ID" value="NZ_PJEG01000015.1"/>
</dbReference>
<evidence type="ECO:0000313" key="3">
    <source>
        <dbReference type="Proteomes" id="UP000232928"/>
    </source>
</evidence>
<comment type="caution">
    <text evidence="2">The sequence shown here is derived from an EMBL/GenBank/DDBJ whole genome shotgun (WGS) entry which is preliminary data.</text>
</comment>
<feature type="transmembrane region" description="Helical" evidence="1">
    <location>
        <begin position="16"/>
        <end position="36"/>
    </location>
</feature>